<sequence>MSPKLQAGTRWQLALAVLVGLFVVASLASFGIAARRVSRVVDPDYYRHGLNYGATQAANPGRDWSITPRLEAGALLVAVLDKSGAPVAGGKVLLTAPDRPALSLAEGEPGLYRAPRPSAPGGELRGTLTITRGPASASRPLVLID</sequence>
<proteinExistence type="predicted"/>
<protein>
    <recommendedName>
        <fullName evidence="3">Nitrogen fixation protein FixH</fullName>
    </recommendedName>
</protein>
<keyword evidence="2" id="KW-1185">Reference proteome</keyword>
<dbReference type="RefSeq" id="WP_183359634.1">
    <property type="nucleotide sequence ID" value="NZ_BLXZ01000001.1"/>
</dbReference>
<reference evidence="2" key="1">
    <citation type="submission" date="2020-06" db="EMBL/GenBank/DDBJ databases">
        <title>Draft genomic sequecing of Geomonas sp. Red745.</title>
        <authorList>
            <person name="Itoh H."/>
            <person name="Xu Z.X."/>
            <person name="Ushijima N."/>
            <person name="Masuda Y."/>
            <person name="Shiratori Y."/>
            <person name="Senoo K."/>
        </authorList>
    </citation>
    <scope>NUCLEOTIDE SEQUENCE [LARGE SCALE GENOMIC DNA]</scope>
    <source>
        <strain evidence="2">Red745</strain>
    </source>
</reference>
<accession>A0A6V8N3J0</accession>
<dbReference type="Pfam" id="PF05751">
    <property type="entry name" value="FixH"/>
    <property type="match status" value="1"/>
</dbReference>
<name>A0A6V8N3J0_9BACT</name>
<gene>
    <name evidence="1" type="ORF">GMLC_06940</name>
</gene>
<dbReference type="EMBL" id="BLXZ01000001">
    <property type="protein sequence ID" value="GFO67115.1"/>
    <property type="molecule type" value="Genomic_DNA"/>
</dbReference>
<dbReference type="AlphaFoldDB" id="A0A6V8N3J0"/>
<evidence type="ECO:0000313" key="1">
    <source>
        <dbReference type="EMBL" id="GFO67115.1"/>
    </source>
</evidence>
<dbReference type="Proteomes" id="UP000587586">
    <property type="component" value="Unassembled WGS sequence"/>
</dbReference>
<organism evidence="1 2">
    <name type="scientific">Geomonas limicola</name>
    <dbReference type="NCBI Taxonomy" id="2740186"/>
    <lineage>
        <taxon>Bacteria</taxon>
        <taxon>Pseudomonadati</taxon>
        <taxon>Thermodesulfobacteriota</taxon>
        <taxon>Desulfuromonadia</taxon>
        <taxon>Geobacterales</taxon>
        <taxon>Geobacteraceae</taxon>
        <taxon>Geomonas</taxon>
    </lineage>
</organism>
<comment type="caution">
    <text evidence="1">The sequence shown here is derived from an EMBL/GenBank/DDBJ whole genome shotgun (WGS) entry which is preliminary data.</text>
</comment>
<dbReference type="InterPro" id="IPR008620">
    <property type="entry name" value="FixH"/>
</dbReference>
<evidence type="ECO:0008006" key="3">
    <source>
        <dbReference type="Google" id="ProtNLM"/>
    </source>
</evidence>
<evidence type="ECO:0000313" key="2">
    <source>
        <dbReference type="Proteomes" id="UP000587586"/>
    </source>
</evidence>